<dbReference type="AlphaFoldDB" id="A0AA43TV28"/>
<evidence type="ECO:0000313" key="12">
    <source>
        <dbReference type="EMBL" id="MDI1485297.1"/>
    </source>
</evidence>
<dbReference type="Proteomes" id="UP001161017">
    <property type="component" value="Unassembled WGS sequence"/>
</dbReference>
<comment type="caution">
    <text evidence="12">The sequence shown here is derived from an EMBL/GenBank/DDBJ whole genome shotgun (WGS) entry which is preliminary data.</text>
</comment>
<dbReference type="GO" id="GO:0016491">
    <property type="term" value="F:oxidoreductase activity"/>
    <property type="evidence" value="ECO:0007669"/>
    <property type="project" value="UniProtKB-KW"/>
</dbReference>
<evidence type="ECO:0000256" key="9">
    <source>
        <dbReference type="PIRSR" id="PIRSR000362-1"/>
    </source>
</evidence>
<protein>
    <recommendedName>
        <fullName evidence="8">NADPH:adrenodoxin oxidoreductase, mitochondrial</fullName>
        <ecNumber evidence="8">1.18.1.6</ecNumber>
    </recommendedName>
</protein>
<evidence type="ECO:0000256" key="10">
    <source>
        <dbReference type="PIRSR" id="PIRSR000362-2"/>
    </source>
</evidence>
<feature type="binding site" evidence="10">
    <location>
        <position position="203"/>
    </location>
    <ligand>
        <name>NADP(+)</name>
        <dbReference type="ChEBI" id="CHEBI:58349"/>
    </ligand>
</feature>
<dbReference type="PIRSF" id="PIRSF000362">
    <property type="entry name" value="FNR"/>
    <property type="match status" value="1"/>
</dbReference>
<feature type="binding site" evidence="9">
    <location>
        <position position="9"/>
    </location>
    <ligand>
        <name>FAD</name>
        <dbReference type="ChEBI" id="CHEBI:57692"/>
    </ligand>
</feature>
<feature type="binding site" evidence="9">
    <location>
        <position position="30"/>
    </location>
    <ligand>
        <name>FAD</name>
        <dbReference type="ChEBI" id="CHEBI:57692"/>
    </ligand>
</feature>
<dbReference type="InterPro" id="IPR055275">
    <property type="entry name" value="Ferredox_Rdtase"/>
</dbReference>
<feature type="binding site" evidence="9">
    <location>
        <position position="377"/>
    </location>
    <ligand>
        <name>FAD</name>
        <dbReference type="ChEBI" id="CHEBI:57692"/>
    </ligand>
</feature>
<keyword evidence="3 8" id="KW-0285">Flavoprotein</keyword>
<comment type="similarity">
    <text evidence="2 8">Belongs to the ferredoxin--NADP reductase type 1 family.</text>
</comment>
<proteinExistence type="inferred from homology"/>
<dbReference type="PANTHER" id="PTHR48467">
    <property type="entry name" value="GLUTAMATE SYNTHASE 1 [NADH], CHLOROPLASTIC-LIKE"/>
    <property type="match status" value="1"/>
</dbReference>
<feature type="binding site" evidence="9">
    <location>
        <begin position="384"/>
        <end position="386"/>
    </location>
    <ligand>
        <name>FAD</name>
        <dbReference type="ChEBI" id="CHEBI:57692"/>
    </ligand>
</feature>
<reference evidence="12" key="1">
    <citation type="journal article" date="2023" name="Genome Biol. Evol.">
        <title>First Whole Genome Sequence and Flow Cytometry Genome Size Data for the Lichen-Forming Fungus Ramalina farinacea (Ascomycota).</title>
        <authorList>
            <person name="Llewellyn T."/>
            <person name="Mian S."/>
            <person name="Hill R."/>
            <person name="Leitch I.J."/>
            <person name="Gaya E."/>
        </authorList>
    </citation>
    <scope>NUCLEOTIDE SEQUENCE</scope>
    <source>
        <strain evidence="12">LIQ254RAFAR</strain>
    </source>
</reference>
<evidence type="ECO:0000256" key="3">
    <source>
        <dbReference type="ARBA" id="ARBA00022630"/>
    </source>
</evidence>
<feature type="binding site" evidence="10">
    <location>
        <position position="384"/>
    </location>
    <ligand>
        <name>NADP(+)</name>
        <dbReference type="ChEBI" id="CHEBI:58349"/>
    </ligand>
</feature>
<feature type="domain" description="FAD/NAD(P)-binding" evidence="11">
    <location>
        <begin position="2"/>
        <end position="191"/>
    </location>
</feature>
<accession>A0AA43TV28</accession>
<dbReference type="Gene3D" id="3.40.50.720">
    <property type="entry name" value="NAD(P)-binding Rossmann-like Domain"/>
    <property type="match status" value="1"/>
</dbReference>
<feature type="binding site" evidence="10">
    <location>
        <begin position="147"/>
        <end position="150"/>
    </location>
    <ligand>
        <name>NADP(+)</name>
        <dbReference type="ChEBI" id="CHEBI:58349"/>
    </ligand>
</feature>
<keyword evidence="8" id="KW-0496">Mitochondrion</keyword>
<keyword evidence="5 8" id="KW-0521">NADP</keyword>
<dbReference type="PANTHER" id="PTHR48467:SF1">
    <property type="entry name" value="GLUTAMATE SYNTHASE 1 [NADH], CHLOROPLASTIC-LIKE"/>
    <property type="match status" value="1"/>
</dbReference>
<evidence type="ECO:0000256" key="8">
    <source>
        <dbReference type="PIRNR" id="PIRNR000362"/>
    </source>
</evidence>
<evidence type="ECO:0000256" key="6">
    <source>
        <dbReference type="ARBA" id="ARBA00023002"/>
    </source>
</evidence>
<dbReference type="SUPFAM" id="SSF51971">
    <property type="entry name" value="Nucleotide-binding domain"/>
    <property type="match status" value="1"/>
</dbReference>
<comment type="subcellular location">
    <subcellularLocation>
        <location evidence="8">Mitochondrion</location>
    </subcellularLocation>
</comment>
<keyword evidence="6 8" id="KW-0560">Oxidoreductase</keyword>
<evidence type="ECO:0000256" key="4">
    <source>
        <dbReference type="ARBA" id="ARBA00022827"/>
    </source>
</evidence>
<evidence type="ECO:0000256" key="1">
    <source>
        <dbReference type="ARBA" id="ARBA00001974"/>
    </source>
</evidence>
<dbReference type="Pfam" id="PF07992">
    <property type="entry name" value="Pyr_redox_2"/>
    <property type="match status" value="1"/>
</dbReference>
<dbReference type="InterPro" id="IPR036188">
    <property type="entry name" value="FAD/NAD-bd_sf"/>
</dbReference>
<evidence type="ECO:0000259" key="11">
    <source>
        <dbReference type="Pfam" id="PF07992"/>
    </source>
</evidence>
<dbReference type="GO" id="GO:0005739">
    <property type="term" value="C:mitochondrion"/>
    <property type="evidence" value="ECO:0007669"/>
    <property type="project" value="UniProtKB-SubCell"/>
</dbReference>
<comment type="catalytic activity">
    <reaction evidence="7 8">
        <text>2 reduced [adrenodoxin] + NADP(+) + H(+) = 2 oxidized [adrenodoxin] + NADPH</text>
        <dbReference type="Rhea" id="RHEA:42312"/>
        <dbReference type="Rhea" id="RHEA-COMP:9998"/>
        <dbReference type="Rhea" id="RHEA-COMP:9999"/>
        <dbReference type="ChEBI" id="CHEBI:15378"/>
        <dbReference type="ChEBI" id="CHEBI:33737"/>
        <dbReference type="ChEBI" id="CHEBI:33738"/>
        <dbReference type="ChEBI" id="CHEBI:57783"/>
        <dbReference type="ChEBI" id="CHEBI:58349"/>
        <dbReference type="EC" id="1.18.1.6"/>
    </reaction>
</comment>
<evidence type="ECO:0000313" key="13">
    <source>
        <dbReference type="Proteomes" id="UP001161017"/>
    </source>
</evidence>
<comment type="cofactor">
    <cofactor evidence="1 8 9">
        <name>FAD</name>
        <dbReference type="ChEBI" id="CHEBI:57692"/>
    </cofactor>
</comment>
<feature type="binding site" evidence="9">
    <location>
        <position position="38"/>
    </location>
    <ligand>
        <name>FAD</name>
        <dbReference type="ChEBI" id="CHEBI:57692"/>
    </ligand>
</feature>
<dbReference type="EMBL" id="JAPUFD010000001">
    <property type="protein sequence ID" value="MDI1485297.1"/>
    <property type="molecule type" value="Genomic_DNA"/>
</dbReference>
<evidence type="ECO:0000256" key="7">
    <source>
        <dbReference type="ARBA" id="ARBA00048933"/>
    </source>
</evidence>
<evidence type="ECO:0000256" key="2">
    <source>
        <dbReference type="ARBA" id="ARBA00008312"/>
    </source>
</evidence>
<keyword evidence="13" id="KW-1185">Reference proteome</keyword>
<name>A0AA43TV28_9LECA</name>
<evidence type="ECO:0000256" key="5">
    <source>
        <dbReference type="ARBA" id="ARBA00022857"/>
    </source>
</evidence>
<dbReference type="InterPro" id="IPR023753">
    <property type="entry name" value="FAD/NAD-binding_dom"/>
</dbReference>
<dbReference type="Gene3D" id="3.50.50.60">
    <property type="entry name" value="FAD/NAD(P)-binding domain"/>
    <property type="match status" value="1"/>
</dbReference>
<gene>
    <name evidence="12" type="primary">ARH1</name>
    <name evidence="12" type="ORF">OHK93_000434</name>
</gene>
<organism evidence="12 13">
    <name type="scientific">Ramalina farinacea</name>
    <dbReference type="NCBI Taxonomy" id="258253"/>
    <lineage>
        <taxon>Eukaryota</taxon>
        <taxon>Fungi</taxon>
        <taxon>Dikarya</taxon>
        <taxon>Ascomycota</taxon>
        <taxon>Pezizomycotina</taxon>
        <taxon>Lecanoromycetes</taxon>
        <taxon>OSLEUM clade</taxon>
        <taxon>Lecanoromycetidae</taxon>
        <taxon>Lecanorales</taxon>
        <taxon>Lecanorineae</taxon>
        <taxon>Ramalinaceae</taxon>
        <taxon>Ramalina</taxon>
    </lineage>
</organism>
<dbReference type="EC" id="1.18.1.6" evidence="8"/>
<dbReference type="InterPro" id="IPR021163">
    <property type="entry name" value="Ferredox_Rdtase_adrenod"/>
</dbReference>
<feature type="binding site" evidence="9">
    <location>
        <position position="74"/>
    </location>
    <ligand>
        <name>FAD</name>
        <dbReference type="ChEBI" id="CHEBI:57692"/>
    </ligand>
</feature>
<sequence>MAVVGSGPAGFYTAYKVMSNIENARIDMYEFLPVPFGLVRFGVAPDHPEVKNCQDKFTEVASSSRFKFVGNVEIGKDLSLEILRENYDAILFAYGASQDRKLGIPREDWFLGIRSARDFVAWYNGLPGYANLQPDLTLGENAVIIGQGNVALDVARTLLTDVDVLRKTDMAEHALAVLARSKIKHVHVVGRRGPFQASFTIKEVRELMQLPDCSFRQIDPSLLPSDNFKLSRTPKRMLTLLQKGSDNLGASKSWSLDSMLSPVTFLGRSRDCQLTGVKFVENEYQEPNQRFEPSAKVHTKSPETQKVFPTSLAFRSIGYKSTPIEGMSNLGIQFDETKGIIPNDGYGRITGSVKPQVAATGSHDRSAVLPGIYCAGWVKRGPAGVIANTMEDAFATAEAISNDWQDSKRFLSGGDGWDAIASLAQATGLRPVSWTEWLRIDAVEKANGKLKGKEREKLSSVSQIMSVLD</sequence>
<dbReference type="PRINTS" id="PR00419">
    <property type="entry name" value="ADXRDTASE"/>
</dbReference>
<feature type="binding site" evidence="10">
    <location>
        <begin position="191"/>
        <end position="192"/>
    </location>
    <ligand>
        <name>NADP(+)</name>
        <dbReference type="ChEBI" id="CHEBI:58349"/>
    </ligand>
</feature>
<keyword evidence="4 8" id="KW-0274">FAD</keyword>